<evidence type="ECO:0000313" key="2">
    <source>
        <dbReference type="EMBL" id="KPV54766.1"/>
    </source>
</evidence>
<dbReference type="AlphaFoldDB" id="A0A0P9DGY9"/>
<dbReference type="EMBL" id="LJCR01000017">
    <property type="protein sequence ID" value="KPV54766.1"/>
    <property type="molecule type" value="Genomic_DNA"/>
</dbReference>
<evidence type="ECO:0000259" key="1">
    <source>
        <dbReference type="Pfam" id="PF21882"/>
    </source>
</evidence>
<protein>
    <recommendedName>
        <fullName evidence="1">Putative tail fiber protein gp53-like C-terminal domain-containing protein</fullName>
    </recommendedName>
</protein>
<dbReference type="InterPro" id="IPR054075">
    <property type="entry name" value="Gp53-like_C"/>
</dbReference>
<comment type="caution">
    <text evidence="2">The sequence shown here is derived from an EMBL/GenBank/DDBJ whole genome shotgun (WGS) entry which is preliminary data.</text>
</comment>
<feature type="domain" description="Putative tail fiber protein gp53-like C-terminal" evidence="1">
    <location>
        <begin position="154"/>
        <end position="243"/>
    </location>
</feature>
<name>A0A0P9DGY9_9CHLR</name>
<dbReference type="Pfam" id="PF21882">
    <property type="entry name" value="Gp53-like_C"/>
    <property type="match status" value="1"/>
</dbReference>
<accession>A0A0P9DGY9</accession>
<dbReference type="Proteomes" id="UP000050509">
    <property type="component" value="Unassembled WGS sequence"/>
</dbReference>
<proteinExistence type="predicted"/>
<reference evidence="2 3" key="1">
    <citation type="submission" date="2015-09" db="EMBL/GenBank/DDBJ databases">
        <title>Draft genome sequence of Kouleothrix aurantiaca JCM 19913.</title>
        <authorList>
            <person name="Hemp J."/>
        </authorList>
    </citation>
    <scope>NUCLEOTIDE SEQUENCE [LARGE SCALE GENOMIC DNA]</scope>
    <source>
        <strain evidence="2 3">COM-B</strain>
    </source>
</reference>
<keyword evidence="3" id="KW-1185">Reference proteome</keyword>
<evidence type="ECO:0000313" key="3">
    <source>
        <dbReference type="Proteomes" id="UP000050509"/>
    </source>
</evidence>
<dbReference type="Gene3D" id="2.60.40.3940">
    <property type="match status" value="1"/>
</dbReference>
<gene>
    <name evidence="2" type="ORF">SE17_01740</name>
</gene>
<sequence length="245" mass="25819">MAGMVSSSRGTDGVYGGVGGQCKVTAGSGQVSVADGIGFVNGWYYQNSASVNLSIPTPGAGVTGHRIVLRRDQSTQTVRAALKSSADGVSSAPAVTQSTDIWEITLATVQVATDGTITVTDMRDYCRPTPAFIYRRRGGSASDWSKAGTTTYNPGGMFFQCGVQNLPFTDDERADRPTITFPQAFSDVPLVLVGILQNGAVQGARIAPSIYSKSKSSVTLDGYHTDDDDHYTGTPAIQWLAFGPM</sequence>
<organism evidence="2 3">
    <name type="scientific">Kouleothrix aurantiaca</name>
    <dbReference type="NCBI Taxonomy" id="186479"/>
    <lineage>
        <taxon>Bacteria</taxon>
        <taxon>Bacillati</taxon>
        <taxon>Chloroflexota</taxon>
        <taxon>Chloroflexia</taxon>
        <taxon>Chloroflexales</taxon>
        <taxon>Roseiflexineae</taxon>
        <taxon>Roseiflexaceae</taxon>
        <taxon>Kouleothrix</taxon>
    </lineage>
</organism>